<feature type="compositionally biased region" description="Basic and acidic residues" evidence="3">
    <location>
        <begin position="1100"/>
        <end position="1116"/>
    </location>
</feature>
<proteinExistence type="predicted"/>
<dbReference type="CDD" id="cd06170">
    <property type="entry name" value="LuxR_C_like"/>
    <property type="match status" value="1"/>
</dbReference>
<comment type="caution">
    <text evidence="2">Lacks conserved residue(s) required for the propagation of feature annotation.</text>
</comment>
<feature type="compositionally biased region" description="Low complexity" evidence="3">
    <location>
        <begin position="868"/>
        <end position="878"/>
    </location>
</feature>
<dbReference type="PROSITE" id="PS50110">
    <property type="entry name" value="RESPONSE_REGULATORY"/>
    <property type="match status" value="1"/>
</dbReference>
<evidence type="ECO:0000313" key="7">
    <source>
        <dbReference type="Proteomes" id="UP000298225"/>
    </source>
</evidence>
<feature type="compositionally biased region" description="Low complexity" evidence="3">
    <location>
        <begin position="665"/>
        <end position="676"/>
    </location>
</feature>
<dbReference type="PROSITE" id="PS50043">
    <property type="entry name" value="HTH_LUXR_2"/>
    <property type="match status" value="1"/>
</dbReference>
<reference evidence="6 7" key="1">
    <citation type="submission" date="2019-03" db="EMBL/GenBank/DDBJ databases">
        <title>Bradyrhizobium strains diversity isolated from Chamaecrista fasciculata.</title>
        <authorList>
            <person name="Urquiaga M.C.O."/>
            <person name="Hungria M."/>
            <person name="Delamuta J.R.M."/>
        </authorList>
    </citation>
    <scope>NUCLEOTIDE SEQUENCE [LARGE SCALE GENOMIC DNA]</scope>
    <source>
        <strain evidence="6 7">CNPSo 3424</strain>
    </source>
</reference>
<dbReference type="InterPro" id="IPR000792">
    <property type="entry name" value="Tscrpt_reg_LuxR_C"/>
</dbReference>
<keyword evidence="1" id="KW-0238">DNA-binding</keyword>
<comment type="caution">
    <text evidence="6">The sequence shown here is derived from an EMBL/GenBank/DDBJ whole genome shotgun (WGS) entry which is preliminary data.</text>
</comment>
<evidence type="ECO:0000259" key="5">
    <source>
        <dbReference type="PROSITE" id="PS50110"/>
    </source>
</evidence>
<feature type="compositionally biased region" description="Basic and acidic residues" evidence="3">
    <location>
        <begin position="1016"/>
        <end position="1035"/>
    </location>
</feature>
<evidence type="ECO:0000256" key="2">
    <source>
        <dbReference type="PROSITE-ProRule" id="PRU00169"/>
    </source>
</evidence>
<feature type="compositionally biased region" description="Basic and acidic residues" evidence="3">
    <location>
        <begin position="1077"/>
        <end position="1091"/>
    </location>
</feature>
<dbReference type="Gene3D" id="3.40.50.2300">
    <property type="match status" value="1"/>
</dbReference>
<dbReference type="EMBL" id="SPQU01000007">
    <property type="protein sequence ID" value="TFV38015.1"/>
    <property type="molecule type" value="Genomic_DNA"/>
</dbReference>
<dbReference type="Pfam" id="PF00196">
    <property type="entry name" value="GerE"/>
    <property type="match status" value="1"/>
</dbReference>
<feature type="region of interest" description="Disordered" evidence="3">
    <location>
        <begin position="665"/>
        <end position="1432"/>
    </location>
</feature>
<keyword evidence="7" id="KW-1185">Reference proteome</keyword>
<feature type="compositionally biased region" description="Low complexity" evidence="3">
    <location>
        <begin position="1491"/>
        <end position="1504"/>
    </location>
</feature>
<dbReference type="SMART" id="SM00421">
    <property type="entry name" value="HTH_LUXR"/>
    <property type="match status" value="1"/>
</dbReference>
<feature type="compositionally biased region" description="Low complexity" evidence="3">
    <location>
        <begin position="781"/>
        <end position="794"/>
    </location>
</feature>
<accession>A0A4Y9L3M7</accession>
<dbReference type="GO" id="GO:0000160">
    <property type="term" value="P:phosphorelay signal transduction system"/>
    <property type="evidence" value="ECO:0007669"/>
    <property type="project" value="InterPro"/>
</dbReference>
<dbReference type="GO" id="GO:0003677">
    <property type="term" value="F:DNA binding"/>
    <property type="evidence" value="ECO:0007669"/>
    <property type="project" value="UniProtKB-KW"/>
</dbReference>
<feature type="compositionally biased region" description="Low complexity" evidence="3">
    <location>
        <begin position="1419"/>
        <end position="1431"/>
    </location>
</feature>
<dbReference type="PRINTS" id="PR00038">
    <property type="entry name" value="HTHLUXR"/>
</dbReference>
<feature type="compositionally biased region" description="Basic and acidic residues" evidence="3">
    <location>
        <begin position="848"/>
        <end position="867"/>
    </location>
</feature>
<feature type="compositionally biased region" description="Basic and acidic residues" evidence="3">
    <location>
        <begin position="1241"/>
        <end position="1255"/>
    </location>
</feature>
<dbReference type="Pfam" id="PF00072">
    <property type="entry name" value="Response_reg"/>
    <property type="match status" value="1"/>
</dbReference>
<dbReference type="Proteomes" id="UP000298225">
    <property type="component" value="Unassembled WGS sequence"/>
</dbReference>
<dbReference type="InterPro" id="IPR016032">
    <property type="entry name" value="Sig_transdc_resp-reg_C-effctor"/>
</dbReference>
<feature type="compositionally biased region" description="Low complexity" evidence="3">
    <location>
        <begin position="1306"/>
        <end position="1319"/>
    </location>
</feature>
<gene>
    <name evidence="6" type="ORF">E4K66_16400</name>
</gene>
<feature type="domain" description="HTH luxR-type" evidence="4">
    <location>
        <begin position="155"/>
        <end position="220"/>
    </location>
</feature>
<dbReference type="SUPFAM" id="SSF52172">
    <property type="entry name" value="CheY-like"/>
    <property type="match status" value="1"/>
</dbReference>
<feature type="compositionally biased region" description="Polar residues" evidence="3">
    <location>
        <begin position="714"/>
        <end position="732"/>
    </location>
</feature>
<dbReference type="SUPFAM" id="SSF46894">
    <property type="entry name" value="C-terminal effector domain of the bipartite response regulators"/>
    <property type="match status" value="1"/>
</dbReference>
<evidence type="ECO:0000259" key="4">
    <source>
        <dbReference type="PROSITE" id="PS50043"/>
    </source>
</evidence>
<dbReference type="SMART" id="SM00448">
    <property type="entry name" value="REC"/>
    <property type="match status" value="1"/>
</dbReference>
<evidence type="ECO:0000256" key="3">
    <source>
        <dbReference type="SAM" id="MobiDB-lite"/>
    </source>
</evidence>
<evidence type="ECO:0000313" key="6">
    <source>
        <dbReference type="EMBL" id="TFV38015.1"/>
    </source>
</evidence>
<protein>
    <submittedName>
        <fullName evidence="6">Response regulator</fullName>
    </submittedName>
</protein>
<feature type="compositionally biased region" description="Basic and acidic residues" evidence="3">
    <location>
        <begin position="762"/>
        <end position="780"/>
    </location>
</feature>
<dbReference type="RefSeq" id="WP_135169622.1">
    <property type="nucleotide sequence ID" value="NZ_SPQU01000007.1"/>
</dbReference>
<feature type="compositionally biased region" description="Low complexity" evidence="3">
    <location>
        <begin position="455"/>
        <end position="467"/>
    </location>
</feature>
<dbReference type="InterPro" id="IPR039420">
    <property type="entry name" value="WalR-like"/>
</dbReference>
<dbReference type="InterPro" id="IPR011006">
    <property type="entry name" value="CheY-like_superfamily"/>
</dbReference>
<feature type="compositionally biased region" description="Basic and acidic residues" evidence="3">
    <location>
        <begin position="825"/>
        <end position="839"/>
    </location>
</feature>
<sequence>MLDASAKQGILKPIRLVLVDRQPIVLQGLKSILGTQQDFDVVASISDGTSCLEAIRNLSPDVAVIADNLPDLTASDILVVAQAEKFPTRLVFFTESDTDPDLTAAVAAGACSAISKYAAPGPMLRSLRQMAKSGVSLEQSDLAPAGKEADGGGKIDKMLDLLTPRERQIVRLVSEGMSNKEIARQLDLSQGTVKVHLHNIFQKLEITNRTVLATISLLQRTSGFSALALAFLAFAIADELKAADASDMFAHDDGPDQTDEHAGFEIWKKAILQHLIVSKSGGTPAFAERDFFAKASQATNPAAAMEALRAAEQLLGLRPWKDGAAVGSGTASLPAPLLPGPNGNPTGGGPAAEDHLPRLAFPPTSIPGGYGTFAAVAGALIYALNDPGLAAQARELDQASIDSFLTGTGDDATTKLAAIKDVDAGRAENSAPHFLSRDFGGPSGLVTGSDNIAHQGVQGQTAQGTAVDNGQKVDGVLDPGHLSGPGGDGRDQLMGGSVENAVHHSPPDSKSSSSDSVLDVASGPGRLNLAAFGALAWLHLTAATKSIPPHTLAWIYDPASNQTIVYVNPTDHILEIGDRGLLEIHLQGIVTVAEAEGVAPQDGVAVTFTLEQLEQALISATATDEAVSSADNIHASESALAAAGVWSASAGDGLSFQFTKVRTGAATSAKSSASTRDSADTTEESAGASGLPASGSWPAPGHGAPPAAVEDLTSKSGPANPNNGAQSTTQNEIVPLGLETADSTGRGNSEHASDQGSAKAAEMAEAKSKSDDGDGNDNGHHSQAADGSSAAAKAPESGGAEHSNSGHSASAKETDAGESVATDDSTDHGKPQHAAEPEPAKTAATEMAEAKSKSDDGAGNDNEHHFQAADGSSAAAKAPESGGAEHGNSGHSASAEEADAGESVATNDSTIHGKPQHAAEPEPAKTAATEMAEAKSKSDDGDGNDNEHHSQAADGSSAAAKAPESGGAEHGNSGHSASAKETDAGESVATNDSTDHGKPQHAAEPEPAKTAATEMAEAKSKSDDGAGNDNEHHSQAADGSSAAAKAPESGGAKHGNSGHSASAKEVDAGESVATNDSTDHGKPQHAAEPEPAKTPATEMAEAKSKPDNGAGKDSEYHSQALDGPQGAAKTAEPGGTDHSNPGHSASAKETDAGESVATDDTEQGRPQHAAEPVPAKPAAMEMAGARVKLDSAAADDNEHHRQASSDAPGAAESGSAEHGNSRHSASAKEADAGESVATNDSTDHGKPQHAAEPEPAKTPATEMAEAKSKPDSGDGNDNEHHSQALDGPRGAAKTSEPGGADHSNPGHSAAGKGAEAGESVANVDTEQGRPQHAAEPVPAKPAAMEMAGAKFKLDSGAADDNEHHSQASSDAPGAAESGSAEHGNSGHSASAKEVDAGESVATNDSTDHSKPQQDAHSGANASLAAQPAKAASELWGTDQDPVFRFDGEAPAATLVEFAEPQELHNPHAALGQEGLRTIVEMVPHVPDEHAPQQGHHGPHPGILHGPHDLLI</sequence>
<feature type="compositionally biased region" description="Basic and acidic residues" evidence="3">
    <location>
        <begin position="993"/>
        <end position="1007"/>
    </location>
</feature>
<feature type="domain" description="Response regulatory" evidence="5">
    <location>
        <begin position="15"/>
        <end position="131"/>
    </location>
</feature>
<feature type="compositionally biased region" description="Basic and acidic residues" evidence="3">
    <location>
        <begin position="1264"/>
        <end position="1283"/>
    </location>
</feature>
<dbReference type="OrthoDB" id="9782896at2"/>
<feature type="region of interest" description="Disordered" evidence="3">
    <location>
        <begin position="431"/>
        <end position="519"/>
    </location>
</feature>
<feature type="compositionally biased region" description="Low complexity" evidence="3">
    <location>
        <begin position="1036"/>
        <end position="1046"/>
    </location>
</feature>
<feature type="compositionally biased region" description="Basic and acidic residues" evidence="3">
    <location>
        <begin position="932"/>
        <end position="951"/>
    </location>
</feature>
<feature type="region of interest" description="Disordered" evidence="3">
    <location>
        <begin position="1488"/>
        <end position="1511"/>
    </location>
</feature>
<dbReference type="GO" id="GO:0006355">
    <property type="term" value="P:regulation of DNA-templated transcription"/>
    <property type="evidence" value="ECO:0007669"/>
    <property type="project" value="InterPro"/>
</dbReference>
<feature type="compositionally biased region" description="Low complexity" evidence="3">
    <location>
        <begin position="685"/>
        <end position="708"/>
    </location>
</feature>
<name>A0A4Y9L3M7_9BRAD</name>
<dbReference type="PANTHER" id="PTHR43214:SF38">
    <property type="entry name" value="NITRATE_NITRITE RESPONSE REGULATOR PROTEIN NARL"/>
    <property type="match status" value="1"/>
</dbReference>
<dbReference type="PANTHER" id="PTHR43214">
    <property type="entry name" value="TWO-COMPONENT RESPONSE REGULATOR"/>
    <property type="match status" value="1"/>
</dbReference>
<evidence type="ECO:0000256" key="1">
    <source>
        <dbReference type="ARBA" id="ARBA00023125"/>
    </source>
</evidence>
<organism evidence="6 7">
    <name type="scientific">Bradyrhizobium frederickii</name>
    <dbReference type="NCBI Taxonomy" id="2560054"/>
    <lineage>
        <taxon>Bacteria</taxon>
        <taxon>Pseudomonadati</taxon>
        <taxon>Pseudomonadota</taxon>
        <taxon>Alphaproteobacteria</taxon>
        <taxon>Hyphomicrobiales</taxon>
        <taxon>Nitrobacteraceae</taxon>
        <taxon>Bradyrhizobium</taxon>
    </lineage>
</organism>
<dbReference type="PROSITE" id="PS00622">
    <property type="entry name" value="HTH_LUXR_1"/>
    <property type="match status" value="1"/>
</dbReference>
<dbReference type="InterPro" id="IPR001789">
    <property type="entry name" value="Sig_transdc_resp-reg_receiver"/>
</dbReference>
<feature type="compositionally biased region" description="Low complexity" evidence="3">
    <location>
        <begin position="952"/>
        <end position="962"/>
    </location>
</feature>